<dbReference type="Pfam" id="PF12205">
    <property type="entry name" value="GIT1_C"/>
    <property type="match status" value="1"/>
</dbReference>
<reference evidence="5 6" key="1">
    <citation type="journal article" date="2016" name="Mol. Biol. Evol.">
        <title>Comparative Genomics of Early-Diverging Mushroom-Forming Fungi Provides Insights into the Origins of Lignocellulose Decay Capabilities.</title>
        <authorList>
            <person name="Nagy L.G."/>
            <person name="Riley R."/>
            <person name="Tritt A."/>
            <person name="Adam C."/>
            <person name="Daum C."/>
            <person name="Floudas D."/>
            <person name="Sun H."/>
            <person name="Yadav J.S."/>
            <person name="Pangilinan J."/>
            <person name="Larsson K.H."/>
            <person name="Matsuura K."/>
            <person name="Barry K."/>
            <person name="Labutti K."/>
            <person name="Kuo R."/>
            <person name="Ohm R.A."/>
            <person name="Bhattacharya S.S."/>
            <person name="Shirouzu T."/>
            <person name="Yoshinaga Y."/>
            <person name="Martin F.M."/>
            <person name="Grigoriev I.V."/>
            <person name="Hibbett D.S."/>
        </authorList>
    </citation>
    <scope>NUCLEOTIDE SEQUENCE [LARGE SCALE GENOMIC DNA]</scope>
    <source>
        <strain evidence="5 6">HHB12733</strain>
    </source>
</reference>
<feature type="region of interest" description="Disordered" evidence="3">
    <location>
        <begin position="171"/>
        <end position="191"/>
    </location>
</feature>
<feature type="compositionally biased region" description="Polar residues" evidence="3">
    <location>
        <begin position="972"/>
        <end position="982"/>
    </location>
</feature>
<proteinExistence type="predicted"/>
<dbReference type="PANTHER" id="PTHR21601">
    <property type="entry name" value="SPA2 PROTEIN"/>
    <property type="match status" value="1"/>
</dbReference>
<dbReference type="EMBL" id="KV424099">
    <property type="protein sequence ID" value="KZT51608.1"/>
    <property type="molecule type" value="Genomic_DNA"/>
</dbReference>
<dbReference type="Pfam" id="PF08518">
    <property type="entry name" value="GIT_SHD"/>
    <property type="match status" value="2"/>
</dbReference>
<feature type="compositionally biased region" description="Basic and acidic residues" evidence="3">
    <location>
        <begin position="337"/>
        <end position="347"/>
    </location>
</feature>
<keyword evidence="1" id="KW-0677">Repeat</keyword>
<feature type="region of interest" description="Disordered" evidence="3">
    <location>
        <begin position="1"/>
        <end position="114"/>
    </location>
</feature>
<dbReference type="InParanoid" id="A0A165CXH1"/>
<feature type="region of interest" description="Disordered" evidence="3">
    <location>
        <begin position="752"/>
        <end position="776"/>
    </location>
</feature>
<organism evidence="5 6">
    <name type="scientific">Calocera cornea HHB12733</name>
    <dbReference type="NCBI Taxonomy" id="1353952"/>
    <lineage>
        <taxon>Eukaryota</taxon>
        <taxon>Fungi</taxon>
        <taxon>Dikarya</taxon>
        <taxon>Basidiomycota</taxon>
        <taxon>Agaricomycotina</taxon>
        <taxon>Dacrymycetes</taxon>
        <taxon>Dacrymycetales</taxon>
        <taxon>Dacrymycetaceae</taxon>
        <taxon>Calocera</taxon>
    </lineage>
</organism>
<feature type="region of interest" description="Disordered" evidence="3">
    <location>
        <begin position="909"/>
        <end position="1009"/>
    </location>
</feature>
<dbReference type="GO" id="GO:0005078">
    <property type="term" value="F:MAP-kinase scaffold activity"/>
    <property type="evidence" value="ECO:0007669"/>
    <property type="project" value="TreeGrafter"/>
</dbReference>
<dbReference type="Pfam" id="PF23742">
    <property type="entry name" value="VBS_C3G9"/>
    <property type="match status" value="1"/>
</dbReference>
<feature type="domain" description="GIT Spa2 homology (SHD)" evidence="4">
    <location>
        <begin position="142"/>
        <end position="172"/>
    </location>
</feature>
<evidence type="ECO:0000256" key="3">
    <source>
        <dbReference type="SAM" id="MobiDB-lite"/>
    </source>
</evidence>
<feature type="region of interest" description="Disordered" evidence="3">
    <location>
        <begin position="220"/>
        <end position="542"/>
    </location>
</feature>
<keyword evidence="2" id="KW-0175">Coiled coil</keyword>
<dbReference type="Proteomes" id="UP000076842">
    <property type="component" value="Unassembled WGS sequence"/>
</dbReference>
<feature type="compositionally biased region" description="Polar residues" evidence="3">
    <location>
        <begin position="15"/>
        <end position="26"/>
    </location>
</feature>
<evidence type="ECO:0000313" key="6">
    <source>
        <dbReference type="Proteomes" id="UP000076842"/>
    </source>
</evidence>
<sequence>MALRNGLNMPPPSPSATIYSQASASLSAYREPYRPFPGQPQQQQQQQQGYGQQQQPMQGYGQTQGLQAGYGQPQGYGPPPQGMQQQGMQGQQMQQPQQQQQQLPSGVSSPSNYDKFRGFFEQLRMFLASEDVKEVPGARADPRSKLVKLNEAQFMELSTDVHDECIRRNSPNPTPFLPLRQELHPKRNQARQKLATLSKTKFRDLASDIFYELGRRFPVFRGNERPETPTSSYDDSPSLSAPYGSAAGASSSSLSVPQSLPTHPSDSSTRGTTPTSYSKLDSPFGAPPPPPQQQRGPGYPEDEGNANANAMMRRRPSEASTQQQQQQQQARGSMESARGEVWRRPSERSALSATSTADRRRPSVEQLTLRPNQSPQQPQLPQQQQQQQQHYQQAYEPFSPPPTSTATLGVVNPTMSTMAEEEIEVPYGRDEPDEHEHDAVGGGRPGSGVSSDEGLPRGRREEEEEEEEEDRSPLLTGPSTATLQGGLNALAGGFDARMREFDDPSHAHGRTSGSGEDSSALLSPRTEERTDEDGVSTASRGVSEFYDKMSYGRASVASSAAVGKRADRESVEVEKLRREYEFKVATMNNRIQSLEAELGEVTRSRDGSVQQLQAVREEVAKVRDLANDQANTVAELRAELDEARAGKDRDADDAASRLQQAEAELEMVRESFDRFKFEQSTRQPEADPLADNLRSEVQALVNELNELSERNEEMMHEKDNDAAIIRDLNAQIKEWRRKYENAKTELRHMKATSTLSAPQTPKLNTNDGDHLPTSDTGAIADVHVTAFQSSIDALLAAGRSSQPTSVLSAMKNVVTSVASITDDVRAFEVRPRKDKMGVDDEAVRALKDRASATLNNLVMASKNHGTSYGLSPVSLLDAAASHVSSTIVEIVRMLKIRRGTRSFLERAGSNKISPLNNSPDRERLVRSSSAASAGRDGGSGADRNSGPSPIRTNSKRRSGMSGESHNGLPTPDRSTPTNNSLQYLPLDATQYRPPIPNSMRDDDAVPTEGSDDAWAELKPYLEAQSESIVHHIQTVLSGIRSGAKATDLNESLTQIITIVSSIVAVCKDSLPTASAKQGQELLRELSEHCNTLSEAQVMGGEVSKQMRQAMATASFGVAKALKELMKL</sequence>
<gene>
    <name evidence="5" type="ORF">CALCODRAFT_487776</name>
</gene>
<feature type="compositionally biased region" description="Low complexity" evidence="3">
    <location>
        <begin position="371"/>
        <end position="393"/>
    </location>
</feature>
<feature type="compositionally biased region" description="Polar residues" evidence="3">
    <location>
        <begin position="262"/>
        <end position="279"/>
    </location>
</feature>
<dbReference type="InterPro" id="IPR013724">
    <property type="entry name" value="GIT_SHD"/>
</dbReference>
<accession>A0A165CXH1</accession>
<dbReference type="GO" id="GO:1902716">
    <property type="term" value="C:cell cortex of growing cell tip"/>
    <property type="evidence" value="ECO:0007669"/>
    <property type="project" value="TreeGrafter"/>
</dbReference>
<dbReference type="STRING" id="1353952.A0A165CXH1"/>
<dbReference type="GO" id="GO:0005826">
    <property type="term" value="C:actomyosin contractile ring"/>
    <property type="evidence" value="ECO:0007669"/>
    <property type="project" value="TreeGrafter"/>
</dbReference>
<feature type="compositionally biased region" description="Polar residues" evidence="3">
    <location>
        <begin position="752"/>
        <end position="766"/>
    </location>
</feature>
<feature type="compositionally biased region" description="Low complexity" evidence="3">
    <location>
        <begin position="39"/>
        <end position="75"/>
    </location>
</feature>
<dbReference type="InterPro" id="IPR039892">
    <property type="entry name" value="Spa2/Sph1"/>
</dbReference>
<feature type="domain" description="GIT Spa2 homology (SHD)" evidence="4">
    <location>
        <begin position="190"/>
        <end position="225"/>
    </location>
</feature>
<evidence type="ECO:0000256" key="1">
    <source>
        <dbReference type="ARBA" id="ARBA00022737"/>
    </source>
</evidence>
<dbReference type="SMART" id="SM00555">
    <property type="entry name" value="GIT"/>
    <property type="match status" value="2"/>
</dbReference>
<feature type="compositionally biased region" description="Low complexity" evidence="3">
    <location>
        <begin position="236"/>
        <end position="261"/>
    </location>
</feature>
<feature type="compositionally biased region" description="Low complexity" evidence="3">
    <location>
        <begin position="82"/>
        <end position="104"/>
    </location>
</feature>
<evidence type="ECO:0000313" key="5">
    <source>
        <dbReference type="EMBL" id="KZT51608.1"/>
    </source>
</evidence>
<feature type="compositionally biased region" description="Basic and acidic residues" evidence="3">
    <location>
        <begin position="427"/>
        <end position="439"/>
    </location>
</feature>
<dbReference type="InterPro" id="IPR056439">
    <property type="entry name" value="VBS_C3G9"/>
</dbReference>
<feature type="compositionally biased region" description="Basic and acidic residues" evidence="3">
    <location>
        <begin position="496"/>
        <end position="506"/>
    </location>
</feature>
<evidence type="ECO:0000259" key="4">
    <source>
        <dbReference type="SMART" id="SM00555"/>
    </source>
</evidence>
<dbReference type="PANTHER" id="PTHR21601:SF0">
    <property type="entry name" value="PROTEIN SPA2-RELATED"/>
    <property type="match status" value="1"/>
</dbReference>
<name>A0A165CXH1_9BASI</name>
<dbReference type="InterPro" id="IPR022018">
    <property type="entry name" value="GIT1_C"/>
</dbReference>
<keyword evidence="6" id="KW-1185">Reference proteome</keyword>
<dbReference type="OrthoDB" id="5588096at2759"/>
<feature type="compositionally biased region" description="Polar residues" evidence="3">
    <location>
        <begin position="511"/>
        <end position="521"/>
    </location>
</feature>
<protein>
    <recommendedName>
        <fullName evidence="4">GIT Spa2 homology (SHD) domain-containing protein</fullName>
    </recommendedName>
</protein>
<evidence type="ECO:0000256" key="2">
    <source>
        <dbReference type="SAM" id="Coils"/>
    </source>
</evidence>
<dbReference type="AlphaFoldDB" id="A0A165CXH1"/>
<feature type="coiled-coil region" evidence="2">
    <location>
        <begin position="577"/>
        <end position="752"/>
    </location>
</feature>